<dbReference type="Proteomes" id="UP000886752">
    <property type="component" value="Unassembled WGS sequence"/>
</dbReference>
<gene>
    <name evidence="1" type="ORF">H9894_00370</name>
</gene>
<name>A0A9D1TNS1_9BACT</name>
<reference evidence="1" key="2">
    <citation type="submission" date="2021-04" db="EMBL/GenBank/DDBJ databases">
        <authorList>
            <person name="Gilroy R."/>
        </authorList>
    </citation>
    <scope>NUCLEOTIDE SEQUENCE</scope>
    <source>
        <strain evidence="1">ChiHecec2B26-446</strain>
    </source>
</reference>
<organism evidence="1 2">
    <name type="scientific">Candidatus Desulfovibrio intestinipullorum</name>
    <dbReference type="NCBI Taxonomy" id="2838536"/>
    <lineage>
        <taxon>Bacteria</taxon>
        <taxon>Pseudomonadati</taxon>
        <taxon>Thermodesulfobacteriota</taxon>
        <taxon>Desulfovibrionia</taxon>
        <taxon>Desulfovibrionales</taxon>
        <taxon>Desulfovibrionaceae</taxon>
        <taxon>Desulfovibrio</taxon>
    </lineage>
</organism>
<accession>A0A9D1TNS1</accession>
<comment type="caution">
    <text evidence="1">The sequence shown here is derived from an EMBL/GenBank/DDBJ whole genome shotgun (WGS) entry which is preliminary data.</text>
</comment>
<evidence type="ECO:0000313" key="1">
    <source>
        <dbReference type="EMBL" id="HIV99643.1"/>
    </source>
</evidence>
<reference evidence="1" key="1">
    <citation type="journal article" date="2021" name="PeerJ">
        <title>Extensive microbial diversity within the chicken gut microbiome revealed by metagenomics and culture.</title>
        <authorList>
            <person name="Gilroy R."/>
            <person name="Ravi A."/>
            <person name="Getino M."/>
            <person name="Pursley I."/>
            <person name="Horton D.L."/>
            <person name="Alikhan N.F."/>
            <person name="Baker D."/>
            <person name="Gharbi K."/>
            <person name="Hall N."/>
            <person name="Watson M."/>
            <person name="Adriaenssens E.M."/>
            <person name="Foster-Nyarko E."/>
            <person name="Jarju S."/>
            <person name="Secka A."/>
            <person name="Antonio M."/>
            <person name="Oren A."/>
            <person name="Chaudhuri R.R."/>
            <person name="La Ragione R."/>
            <person name="Hildebrand F."/>
            <person name="Pallen M.J."/>
        </authorList>
    </citation>
    <scope>NUCLEOTIDE SEQUENCE</scope>
    <source>
        <strain evidence="1">ChiHecec2B26-446</strain>
    </source>
</reference>
<protein>
    <submittedName>
        <fullName evidence="1">DUF4351 domain-containing protein</fullName>
    </submittedName>
</protein>
<dbReference type="AlphaFoldDB" id="A0A9D1TNS1"/>
<proteinExistence type="predicted"/>
<evidence type="ECO:0000313" key="2">
    <source>
        <dbReference type="Proteomes" id="UP000886752"/>
    </source>
</evidence>
<dbReference type="EMBL" id="DXHV01000006">
    <property type="protein sequence ID" value="HIV99643.1"/>
    <property type="molecule type" value="Genomic_DNA"/>
</dbReference>
<sequence length="98" mass="11032">METDLTREEHLEVAREWFPFYKEVFAAGYAKGEKKALRRQRAVILLMLQKKFGAVPPGLRARLKEIADLERLASLTVTAGTATSPDNVVRAISLPHLQ</sequence>